<keyword evidence="1" id="KW-0808">Transferase</keyword>
<reference evidence="2" key="1">
    <citation type="journal article" date="2019" name="Plant Biotechnol. J.">
        <title>Genome sequencing of the Australian wild diploid species Gossypium australe highlights disease resistance and delayed gland morphogenesis.</title>
        <authorList>
            <person name="Cai Y."/>
            <person name="Cai X."/>
            <person name="Wang Q."/>
            <person name="Wang P."/>
            <person name="Zhang Y."/>
            <person name="Cai C."/>
            <person name="Xu Y."/>
            <person name="Wang K."/>
            <person name="Zhou Z."/>
            <person name="Wang C."/>
            <person name="Geng S."/>
            <person name="Li B."/>
            <person name="Dong Q."/>
            <person name="Hou Y."/>
            <person name="Wang H."/>
            <person name="Ai P."/>
            <person name="Liu Z."/>
            <person name="Yi F."/>
            <person name="Sun M."/>
            <person name="An G."/>
            <person name="Cheng J."/>
            <person name="Zhang Y."/>
            <person name="Shi Q."/>
            <person name="Xie Y."/>
            <person name="Shi X."/>
            <person name="Chang Y."/>
            <person name="Huang F."/>
            <person name="Chen Y."/>
            <person name="Hong S."/>
            <person name="Mi L."/>
            <person name="Sun Q."/>
            <person name="Zhang L."/>
            <person name="Zhou B."/>
            <person name="Peng R."/>
            <person name="Zhang X."/>
            <person name="Liu F."/>
        </authorList>
    </citation>
    <scope>NUCLEOTIDE SEQUENCE [LARGE SCALE GENOMIC DNA]</scope>
    <source>
        <strain evidence="2">cv. PA1801</strain>
    </source>
</reference>
<dbReference type="AlphaFoldDB" id="A0A5B6WXG7"/>
<protein>
    <submittedName>
        <fullName evidence="1">Reverse transcriptase</fullName>
    </submittedName>
</protein>
<accession>A0A5B6WXG7</accession>
<sequence>MGFASSWVESIIHYLKTATYSIVVNGKKGQKFLATRGLRQGDPLSPYLFLICSEGLSTLMEGFIEGAKVVTPLTHIRRRNKVTEHYRSLQIKYKHFISFLIHIKNQLKSIILSLM</sequence>
<evidence type="ECO:0000313" key="2">
    <source>
        <dbReference type="Proteomes" id="UP000325315"/>
    </source>
</evidence>
<organism evidence="1 2">
    <name type="scientific">Gossypium australe</name>
    <dbReference type="NCBI Taxonomy" id="47621"/>
    <lineage>
        <taxon>Eukaryota</taxon>
        <taxon>Viridiplantae</taxon>
        <taxon>Streptophyta</taxon>
        <taxon>Embryophyta</taxon>
        <taxon>Tracheophyta</taxon>
        <taxon>Spermatophyta</taxon>
        <taxon>Magnoliopsida</taxon>
        <taxon>eudicotyledons</taxon>
        <taxon>Gunneridae</taxon>
        <taxon>Pentapetalae</taxon>
        <taxon>rosids</taxon>
        <taxon>malvids</taxon>
        <taxon>Malvales</taxon>
        <taxon>Malvaceae</taxon>
        <taxon>Malvoideae</taxon>
        <taxon>Gossypium</taxon>
    </lineage>
</organism>
<dbReference type="EMBL" id="SMMG02000001">
    <property type="protein sequence ID" value="KAA3486641.1"/>
    <property type="molecule type" value="Genomic_DNA"/>
</dbReference>
<dbReference type="PANTHER" id="PTHR46890:SF1">
    <property type="entry name" value="REVERSE TRANSCRIPTASE DOMAIN-CONTAINING PROTEIN"/>
    <property type="match status" value="1"/>
</dbReference>
<evidence type="ECO:0000313" key="1">
    <source>
        <dbReference type="EMBL" id="KAA3486641.1"/>
    </source>
</evidence>
<comment type="caution">
    <text evidence="1">The sequence shown here is derived from an EMBL/GenBank/DDBJ whole genome shotgun (WGS) entry which is preliminary data.</text>
</comment>
<name>A0A5B6WXG7_9ROSI</name>
<keyword evidence="1" id="KW-0548">Nucleotidyltransferase</keyword>
<dbReference type="InterPro" id="IPR052343">
    <property type="entry name" value="Retrotransposon-Effector_Assoc"/>
</dbReference>
<keyword evidence="2" id="KW-1185">Reference proteome</keyword>
<proteinExistence type="predicted"/>
<dbReference type="Proteomes" id="UP000325315">
    <property type="component" value="Unassembled WGS sequence"/>
</dbReference>
<dbReference type="PANTHER" id="PTHR46890">
    <property type="entry name" value="NON-LTR RETROLELEMENT REVERSE TRANSCRIPTASE-LIKE PROTEIN-RELATED"/>
    <property type="match status" value="1"/>
</dbReference>
<dbReference type="OrthoDB" id="1724700at2759"/>
<dbReference type="GO" id="GO:0003964">
    <property type="term" value="F:RNA-directed DNA polymerase activity"/>
    <property type="evidence" value="ECO:0007669"/>
    <property type="project" value="UniProtKB-KW"/>
</dbReference>
<gene>
    <name evidence="1" type="ORF">EPI10_030527</name>
</gene>
<keyword evidence="1" id="KW-0695">RNA-directed DNA polymerase</keyword>